<dbReference type="GO" id="GO:0006189">
    <property type="term" value="P:'de novo' IMP biosynthetic process"/>
    <property type="evidence" value="ECO:0007669"/>
    <property type="project" value="UniProtKB-UniPathway"/>
</dbReference>
<evidence type="ECO:0000313" key="10">
    <source>
        <dbReference type="EMBL" id="PWZ12536.1"/>
    </source>
</evidence>
<keyword evidence="5" id="KW-0658">Purine biosynthesis</keyword>
<sequence length="153" mass="17849">MPFLWCGLSGLGHSCASKAQPKVLRHLSSSLCTPAYICVLFPQSIIHTIIWQYIFYHYPLFMKQVHTPDSNRYWIANSYEDRFISDLDPENVDKEFLRLWFKNNCNPYEDTVYFLHTVVRITCSARCSRRVGMLVGLAVCISISFYRCFSLQS</sequence>
<dbReference type="AlphaFoldDB" id="A0A3L6DUY3"/>
<keyword evidence="8" id="KW-0472">Membrane</keyword>
<protein>
    <recommendedName>
        <fullName evidence="2">phosphoribosylaminoimidazolesuccinocarboxamide synthase</fullName>
        <ecNumber evidence="2">6.3.2.6</ecNumber>
    </recommendedName>
    <alternativeName>
        <fullName evidence="7">SAICAR synthetase</fullName>
    </alternativeName>
</protein>
<dbReference type="GO" id="GO:0005524">
    <property type="term" value="F:ATP binding"/>
    <property type="evidence" value="ECO:0007669"/>
    <property type="project" value="UniProtKB-KW"/>
</dbReference>
<keyword evidence="4" id="KW-0547">Nucleotide-binding</keyword>
<keyword evidence="6" id="KW-0067">ATP-binding</keyword>
<evidence type="ECO:0000256" key="5">
    <source>
        <dbReference type="ARBA" id="ARBA00022755"/>
    </source>
</evidence>
<feature type="domain" description="SAICAR synthetase/ADE2 N-terminal" evidence="9">
    <location>
        <begin position="64"/>
        <end position="111"/>
    </location>
</feature>
<gene>
    <name evidence="10" type="primary">PUR7_2</name>
    <name evidence="10" type="ORF">Zm00014a_014874</name>
</gene>
<feature type="transmembrane region" description="Helical" evidence="8">
    <location>
        <begin position="131"/>
        <end position="149"/>
    </location>
</feature>
<name>A0A3L6DUY3_MAIZE</name>
<dbReference type="EMBL" id="NCVQ01000008">
    <property type="protein sequence ID" value="PWZ12536.1"/>
    <property type="molecule type" value="Genomic_DNA"/>
</dbReference>
<dbReference type="Pfam" id="PF01259">
    <property type="entry name" value="SAICAR_synt"/>
    <property type="match status" value="1"/>
</dbReference>
<evidence type="ECO:0000256" key="8">
    <source>
        <dbReference type="SAM" id="Phobius"/>
    </source>
</evidence>
<evidence type="ECO:0000256" key="2">
    <source>
        <dbReference type="ARBA" id="ARBA00012217"/>
    </source>
</evidence>
<dbReference type="GO" id="GO:0004639">
    <property type="term" value="F:phosphoribosylaminoimidazolesuccinocarboxamide synthase activity"/>
    <property type="evidence" value="ECO:0007669"/>
    <property type="project" value="UniProtKB-EC"/>
</dbReference>
<keyword evidence="8" id="KW-0812">Transmembrane</keyword>
<evidence type="ECO:0000313" key="11">
    <source>
        <dbReference type="Proteomes" id="UP000251960"/>
    </source>
</evidence>
<evidence type="ECO:0000259" key="9">
    <source>
        <dbReference type="Pfam" id="PF01259"/>
    </source>
</evidence>
<proteinExistence type="predicted"/>
<accession>A0A3L6DUY3</accession>
<dbReference type="InterPro" id="IPR028923">
    <property type="entry name" value="SAICAR_synt/ADE2_N"/>
</dbReference>
<keyword evidence="8" id="KW-1133">Transmembrane helix</keyword>
<organism evidence="10 11">
    <name type="scientific">Zea mays</name>
    <name type="common">Maize</name>
    <dbReference type="NCBI Taxonomy" id="4577"/>
    <lineage>
        <taxon>Eukaryota</taxon>
        <taxon>Viridiplantae</taxon>
        <taxon>Streptophyta</taxon>
        <taxon>Embryophyta</taxon>
        <taxon>Tracheophyta</taxon>
        <taxon>Spermatophyta</taxon>
        <taxon>Magnoliopsida</taxon>
        <taxon>Liliopsida</taxon>
        <taxon>Poales</taxon>
        <taxon>Poaceae</taxon>
        <taxon>PACMAD clade</taxon>
        <taxon>Panicoideae</taxon>
        <taxon>Andropogonodae</taxon>
        <taxon>Andropogoneae</taxon>
        <taxon>Tripsacinae</taxon>
        <taxon>Zea</taxon>
    </lineage>
</organism>
<evidence type="ECO:0000256" key="7">
    <source>
        <dbReference type="ARBA" id="ARBA00030409"/>
    </source>
</evidence>
<comment type="pathway">
    <text evidence="1">Purine metabolism; IMP biosynthesis via de novo pathway; 5-amino-1-(5-phospho-D-ribosyl)imidazole-4-carboxamide from 5-amino-1-(5-phospho-D-ribosyl)imidazole-4-carboxylate: step 1/2.</text>
</comment>
<dbReference type="PANTHER" id="PTHR43700:SF1">
    <property type="entry name" value="PHOSPHORIBOSYLAMINOIMIDAZOLE-SUCCINOCARBOXAMIDE SYNTHASE"/>
    <property type="match status" value="1"/>
</dbReference>
<comment type="caution">
    <text evidence="10">The sequence shown here is derived from an EMBL/GenBank/DDBJ whole genome shotgun (WGS) entry which is preliminary data.</text>
</comment>
<reference evidence="10 11" key="1">
    <citation type="journal article" date="2018" name="Nat. Genet.">
        <title>Extensive intraspecific gene order and gene structural variations between Mo17 and other maize genomes.</title>
        <authorList>
            <person name="Sun S."/>
            <person name="Zhou Y."/>
            <person name="Chen J."/>
            <person name="Shi J."/>
            <person name="Zhao H."/>
            <person name="Zhao H."/>
            <person name="Song W."/>
            <person name="Zhang M."/>
            <person name="Cui Y."/>
            <person name="Dong X."/>
            <person name="Liu H."/>
            <person name="Ma X."/>
            <person name="Jiao Y."/>
            <person name="Wang B."/>
            <person name="Wei X."/>
            <person name="Stein J.C."/>
            <person name="Glaubitz J.C."/>
            <person name="Lu F."/>
            <person name="Yu G."/>
            <person name="Liang C."/>
            <person name="Fengler K."/>
            <person name="Li B."/>
            <person name="Rafalski A."/>
            <person name="Schnable P.S."/>
            <person name="Ware D.H."/>
            <person name="Buckler E.S."/>
            <person name="Lai J."/>
        </authorList>
    </citation>
    <scope>NUCLEOTIDE SEQUENCE [LARGE SCALE GENOMIC DNA]</scope>
    <source>
        <strain evidence="11">cv. Missouri 17</strain>
        <tissue evidence="10">Seedling</tissue>
    </source>
</reference>
<evidence type="ECO:0000256" key="4">
    <source>
        <dbReference type="ARBA" id="ARBA00022741"/>
    </source>
</evidence>
<keyword evidence="3" id="KW-0436">Ligase</keyword>
<evidence type="ECO:0000256" key="6">
    <source>
        <dbReference type="ARBA" id="ARBA00022840"/>
    </source>
</evidence>
<dbReference type="UniPathway" id="UPA00074">
    <property type="reaction ID" value="UER00131"/>
</dbReference>
<dbReference type="EC" id="6.3.2.6" evidence="2"/>
<evidence type="ECO:0000256" key="1">
    <source>
        <dbReference type="ARBA" id="ARBA00004672"/>
    </source>
</evidence>
<dbReference type="ExpressionAtlas" id="A0A3L6DUY3">
    <property type="expression patterns" value="baseline and differential"/>
</dbReference>
<evidence type="ECO:0000256" key="3">
    <source>
        <dbReference type="ARBA" id="ARBA00022598"/>
    </source>
</evidence>
<dbReference type="SUPFAM" id="SSF56104">
    <property type="entry name" value="SAICAR synthase-like"/>
    <property type="match status" value="1"/>
</dbReference>
<dbReference type="Proteomes" id="UP000251960">
    <property type="component" value="Chromosome 7"/>
</dbReference>
<dbReference type="PANTHER" id="PTHR43700">
    <property type="entry name" value="PHOSPHORIBOSYLAMINOIMIDAZOLE-SUCCINOCARBOXAMIDE SYNTHASE"/>
    <property type="match status" value="1"/>
</dbReference>